<keyword evidence="2" id="KW-1015">Disulfide bond</keyword>
<name>A0A2A3EE47_APICC</name>
<dbReference type="GO" id="GO:0008083">
    <property type="term" value="F:growth factor activity"/>
    <property type="evidence" value="ECO:0007669"/>
    <property type="project" value="TreeGrafter"/>
</dbReference>
<keyword evidence="4" id="KW-0812">Transmembrane</keyword>
<evidence type="ECO:0000256" key="4">
    <source>
        <dbReference type="SAM" id="Phobius"/>
    </source>
</evidence>
<reference evidence="6 7" key="1">
    <citation type="submission" date="2014-07" db="EMBL/GenBank/DDBJ databases">
        <title>Genomic and transcriptomic analysis on Apis cerana provide comprehensive insights into honey bee biology.</title>
        <authorList>
            <person name="Diao Q."/>
            <person name="Sun L."/>
            <person name="Zheng H."/>
            <person name="Zheng H."/>
            <person name="Xu S."/>
            <person name="Wang S."/>
            <person name="Zeng Z."/>
            <person name="Hu F."/>
            <person name="Su S."/>
            <person name="Wu J."/>
        </authorList>
    </citation>
    <scope>NUCLEOTIDE SEQUENCE [LARGE SCALE GENOMIC DNA]</scope>
    <source>
        <tissue evidence="6">Pupae without intestine</tissue>
    </source>
</reference>
<evidence type="ECO:0000256" key="3">
    <source>
        <dbReference type="ARBA" id="ARBA00023180"/>
    </source>
</evidence>
<dbReference type="InterPro" id="IPR052444">
    <property type="entry name" value="Spz/Toll_ligand-like"/>
</dbReference>
<sequence>MIFKYKNTEQRYGGLIFALIEVCFLIELMSQNICAYPHQNYQNNTQIDFESKKGRRIERYTSNYEDSNASFKILSRNQEKENLSWESMLSDAQIVFPDDQKKVPSCRGSTFCEKVDSYPENVVNTAIQRNESIKYLATVDILSDISQRIDFMDDSPLCQSNERVVFPKSAINKDSEWKYVANQENFKQGVRVEVCQKEDTCNVIGNLPLGYKSICKQKFIQRELLSVSSNGSMSPDTFLFPSSCCCHVTFTTNTRMGFERQSQVKSIRKSSHQRRKRNEVSSFNGAINRIFSKSPVFLTSHTKISPFLRDYNIYKTIASIIHEVYIPYLGMNTEVGKMGRAL</sequence>
<evidence type="ECO:0000313" key="6">
    <source>
        <dbReference type="EMBL" id="PBC29562.1"/>
    </source>
</evidence>
<dbReference type="InterPro" id="IPR029034">
    <property type="entry name" value="Cystine-knot_cytokine"/>
</dbReference>
<feature type="domain" description="Spaetzle" evidence="5">
    <location>
        <begin position="156"/>
        <end position="248"/>
    </location>
</feature>
<evidence type="ECO:0000259" key="5">
    <source>
        <dbReference type="Pfam" id="PF16077"/>
    </source>
</evidence>
<dbReference type="Proteomes" id="UP000242457">
    <property type="component" value="Unassembled WGS sequence"/>
</dbReference>
<dbReference type="GO" id="GO:0021556">
    <property type="term" value="P:central nervous system formation"/>
    <property type="evidence" value="ECO:0007669"/>
    <property type="project" value="TreeGrafter"/>
</dbReference>
<keyword evidence="4" id="KW-1133">Transmembrane helix</keyword>
<keyword evidence="7" id="KW-1185">Reference proteome</keyword>
<dbReference type="PANTHER" id="PTHR23199:SF12">
    <property type="entry name" value="NEUROTROPHIN 1-RELATED"/>
    <property type="match status" value="1"/>
</dbReference>
<gene>
    <name evidence="6" type="ORF">APICC_08975</name>
</gene>
<dbReference type="GO" id="GO:0005615">
    <property type="term" value="C:extracellular space"/>
    <property type="evidence" value="ECO:0007669"/>
    <property type="project" value="UniProtKB-ARBA"/>
</dbReference>
<keyword evidence="3" id="KW-0325">Glycoprotein</keyword>
<keyword evidence="1" id="KW-0732">Signal</keyword>
<evidence type="ECO:0000313" key="7">
    <source>
        <dbReference type="Proteomes" id="UP000242457"/>
    </source>
</evidence>
<dbReference type="EMBL" id="KZ288282">
    <property type="protein sequence ID" value="PBC29562.1"/>
    <property type="molecule type" value="Genomic_DNA"/>
</dbReference>
<feature type="transmembrane region" description="Helical" evidence="4">
    <location>
        <begin position="12"/>
        <end position="30"/>
    </location>
</feature>
<dbReference type="OrthoDB" id="6359065at2759"/>
<dbReference type="PANTHER" id="PTHR23199">
    <property type="entry name" value="NEUROTROPHIN 1-RELATED"/>
    <property type="match status" value="1"/>
</dbReference>
<keyword evidence="4" id="KW-0472">Membrane</keyword>
<dbReference type="GO" id="GO:0045087">
    <property type="term" value="P:innate immune response"/>
    <property type="evidence" value="ECO:0007669"/>
    <property type="project" value="TreeGrafter"/>
</dbReference>
<dbReference type="SUPFAM" id="SSF57501">
    <property type="entry name" value="Cystine-knot cytokines"/>
    <property type="match status" value="1"/>
</dbReference>
<organism evidence="6 7">
    <name type="scientific">Apis cerana cerana</name>
    <name type="common">Oriental honeybee</name>
    <dbReference type="NCBI Taxonomy" id="94128"/>
    <lineage>
        <taxon>Eukaryota</taxon>
        <taxon>Metazoa</taxon>
        <taxon>Ecdysozoa</taxon>
        <taxon>Arthropoda</taxon>
        <taxon>Hexapoda</taxon>
        <taxon>Insecta</taxon>
        <taxon>Pterygota</taxon>
        <taxon>Neoptera</taxon>
        <taxon>Endopterygota</taxon>
        <taxon>Hymenoptera</taxon>
        <taxon>Apocrita</taxon>
        <taxon>Aculeata</taxon>
        <taxon>Apoidea</taxon>
        <taxon>Anthophila</taxon>
        <taxon>Apidae</taxon>
        <taxon>Apis</taxon>
    </lineage>
</organism>
<dbReference type="STRING" id="94128.A0A2A3EE47"/>
<evidence type="ECO:0000256" key="2">
    <source>
        <dbReference type="ARBA" id="ARBA00023157"/>
    </source>
</evidence>
<dbReference type="Pfam" id="PF16077">
    <property type="entry name" value="Spaetzle"/>
    <property type="match status" value="1"/>
</dbReference>
<protein>
    <submittedName>
        <fullName evidence="6">Protein spaetzle</fullName>
    </submittedName>
</protein>
<dbReference type="InterPro" id="IPR032104">
    <property type="entry name" value="Spaetzle"/>
</dbReference>
<accession>A0A2A3EE47</accession>
<proteinExistence type="predicted"/>
<dbReference type="FunFam" id="2.10.90.10:FF:000056">
    <property type="entry name" value="Protein spaetzle"/>
    <property type="match status" value="1"/>
</dbReference>
<dbReference type="GO" id="GO:0005121">
    <property type="term" value="F:Toll binding"/>
    <property type="evidence" value="ECO:0007669"/>
    <property type="project" value="TreeGrafter"/>
</dbReference>
<dbReference type="AlphaFoldDB" id="A0A2A3EE47"/>
<evidence type="ECO:0000256" key="1">
    <source>
        <dbReference type="ARBA" id="ARBA00022729"/>
    </source>
</evidence>
<dbReference type="Gene3D" id="2.10.90.10">
    <property type="entry name" value="Cystine-knot cytokines"/>
    <property type="match status" value="1"/>
</dbReference>